<evidence type="ECO:0000313" key="3">
    <source>
        <dbReference type="Proteomes" id="UP001595891"/>
    </source>
</evidence>
<dbReference type="EMBL" id="JBHSFN010000036">
    <property type="protein sequence ID" value="MFC4591678.1"/>
    <property type="molecule type" value="Genomic_DNA"/>
</dbReference>
<sequence length="74" mass="8479">MTTVLAPDRVRLDDTQLYKVADVMRLLRMSRTVIYEQVRSGRLRSVKQGRARLITAGAIRDYITLLEKEAEEAA</sequence>
<dbReference type="Pfam" id="PF12728">
    <property type="entry name" value="HTH_17"/>
    <property type="match status" value="1"/>
</dbReference>
<protein>
    <submittedName>
        <fullName evidence="2">Helix-turn-helix domain-containing protein</fullName>
    </submittedName>
</protein>
<gene>
    <name evidence="2" type="ORF">ACFO8L_36690</name>
</gene>
<proteinExistence type="predicted"/>
<dbReference type="RefSeq" id="WP_262845498.1">
    <property type="nucleotide sequence ID" value="NZ_JANZYP010000039.1"/>
</dbReference>
<feature type="domain" description="Helix-turn-helix" evidence="1">
    <location>
        <begin position="17"/>
        <end position="63"/>
    </location>
</feature>
<dbReference type="Proteomes" id="UP001595891">
    <property type="component" value="Unassembled WGS sequence"/>
</dbReference>
<reference evidence="3" key="1">
    <citation type="journal article" date="2019" name="Int. J. Syst. Evol. Microbiol.">
        <title>The Global Catalogue of Microorganisms (GCM) 10K type strain sequencing project: providing services to taxonomists for standard genome sequencing and annotation.</title>
        <authorList>
            <consortium name="The Broad Institute Genomics Platform"/>
            <consortium name="The Broad Institute Genome Sequencing Center for Infectious Disease"/>
            <person name="Wu L."/>
            <person name="Ma J."/>
        </authorList>
    </citation>
    <scope>NUCLEOTIDE SEQUENCE [LARGE SCALE GENOMIC DNA]</scope>
    <source>
        <strain evidence="3">CCUG 49560</strain>
    </source>
</reference>
<keyword evidence="3" id="KW-1185">Reference proteome</keyword>
<evidence type="ECO:0000313" key="2">
    <source>
        <dbReference type="EMBL" id="MFC4591678.1"/>
    </source>
</evidence>
<name>A0ABV9EQH4_9ACTN</name>
<dbReference type="InterPro" id="IPR041657">
    <property type="entry name" value="HTH_17"/>
</dbReference>
<evidence type="ECO:0000259" key="1">
    <source>
        <dbReference type="Pfam" id="PF12728"/>
    </source>
</evidence>
<accession>A0ABV9EQH4</accession>
<organism evidence="2 3">
    <name type="scientific">Sphaerisporangium corydalis</name>
    <dbReference type="NCBI Taxonomy" id="1441875"/>
    <lineage>
        <taxon>Bacteria</taxon>
        <taxon>Bacillati</taxon>
        <taxon>Actinomycetota</taxon>
        <taxon>Actinomycetes</taxon>
        <taxon>Streptosporangiales</taxon>
        <taxon>Streptosporangiaceae</taxon>
        <taxon>Sphaerisporangium</taxon>
    </lineage>
</organism>
<comment type="caution">
    <text evidence="2">The sequence shown here is derived from an EMBL/GenBank/DDBJ whole genome shotgun (WGS) entry which is preliminary data.</text>
</comment>